<reference evidence="1 2" key="1">
    <citation type="submission" date="2021-06" db="EMBL/GenBank/DDBJ databases">
        <title>Caerostris darwini draft genome.</title>
        <authorList>
            <person name="Kono N."/>
            <person name="Arakawa K."/>
        </authorList>
    </citation>
    <scope>NUCLEOTIDE SEQUENCE [LARGE SCALE GENOMIC DNA]</scope>
</reference>
<comment type="caution">
    <text evidence="1">The sequence shown here is derived from an EMBL/GenBank/DDBJ whole genome shotgun (WGS) entry which is preliminary data.</text>
</comment>
<keyword evidence="2" id="KW-1185">Reference proteome</keyword>
<dbReference type="Proteomes" id="UP001054837">
    <property type="component" value="Unassembled WGS sequence"/>
</dbReference>
<gene>
    <name evidence="1" type="ORF">CDAR_427601</name>
</gene>
<dbReference type="GO" id="GO:0044458">
    <property type="term" value="P:motile cilium assembly"/>
    <property type="evidence" value="ECO:0007669"/>
    <property type="project" value="TreeGrafter"/>
</dbReference>
<dbReference type="InterPro" id="IPR052803">
    <property type="entry name" value="Cilium-Associated_Jouberin"/>
</dbReference>
<dbReference type="PANTHER" id="PTHR44499">
    <property type="entry name" value="JOUBERIN"/>
    <property type="match status" value="1"/>
</dbReference>
<organism evidence="1 2">
    <name type="scientific">Caerostris darwini</name>
    <dbReference type="NCBI Taxonomy" id="1538125"/>
    <lineage>
        <taxon>Eukaryota</taxon>
        <taxon>Metazoa</taxon>
        <taxon>Ecdysozoa</taxon>
        <taxon>Arthropoda</taxon>
        <taxon>Chelicerata</taxon>
        <taxon>Arachnida</taxon>
        <taxon>Araneae</taxon>
        <taxon>Araneomorphae</taxon>
        <taxon>Entelegynae</taxon>
        <taxon>Araneoidea</taxon>
        <taxon>Araneidae</taxon>
        <taxon>Caerostris</taxon>
    </lineage>
</organism>
<accession>A0AAV4WYW2</accession>
<protein>
    <submittedName>
        <fullName evidence="1">Uncharacterized protein</fullName>
    </submittedName>
</protein>
<dbReference type="PANTHER" id="PTHR44499:SF1">
    <property type="entry name" value="JOUBERIN"/>
    <property type="match status" value="1"/>
</dbReference>
<evidence type="ECO:0000313" key="1">
    <source>
        <dbReference type="EMBL" id="GIY86718.1"/>
    </source>
</evidence>
<evidence type="ECO:0000313" key="2">
    <source>
        <dbReference type="Proteomes" id="UP001054837"/>
    </source>
</evidence>
<dbReference type="AlphaFoldDB" id="A0AAV4WYW2"/>
<name>A0AAV4WYW2_9ARAC</name>
<dbReference type="EMBL" id="BPLQ01015237">
    <property type="protein sequence ID" value="GIY86718.1"/>
    <property type="molecule type" value="Genomic_DNA"/>
</dbReference>
<sequence>MSKQAGHLDEKSVIKITIHSSELKPKKLLVQPVVCMHVVDSIHGCYVKKQDRKKAAASFYENQRDDIDYIMPVMSQPCTIKEKISNLLNWEESFILNENLNHLLKKEINTVLFFERKLFALSEYITLQPPLLDKKRRSANMKLFTDMSDTTSMCTAHVTAQVNRQCILSYNFDLLL</sequence>
<dbReference type="GO" id="GO:0036064">
    <property type="term" value="C:ciliary basal body"/>
    <property type="evidence" value="ECO:0007669"/>
    <property type="project" value="TreeGrafter"/>
</dbReference>
<proteinExistence type="predicted"/>